<dbReference type="STRING" id="1356854.N007_05845"/>
<dbReference type="EMBL" id="CP080467">
    <property type="protein sequence ID" value="UNO48548.1"/>
    <property type="molecule type" value="Genomic_DNA"/>
</dbReference>
<dbReference type="KEGG" id="aaco:K1I37_18085"/>
<evidence type="ECO:0000313" key="1">
    <source>
        <dbReference type="EMBL" id="UNO48548.1"/>
    </source>
</evidence>
<dbReference type="Proteomes" id="UP000829401">
    <property type="component" value="Chromosome"/>
</dbReference>
<gene>
    <name evidence="1" type="ORF">K1I37_18085</name>
</gene>
<accession>A0A9E7CVP7</accession>
<dbReference type="OrthoDB" id="1681794at2"/>
<protein>
    <submittedName>
        <fullName evidence="1">Uncharacterized protein</fullName>
    </submittedName>
</protein>
<dbReference type="eggNOG" id="ENOG50319RE">
    <property type="taxonomic scope" value="Bacteria"/>
</dbReference>
<dbReference type="AlphaFoldDB" id="T0D7I4"/>
<accession>T0D7I4</accession>
<name>T0D7I4_ALIAG</name>
<reference evidence="2" key="1">
    <citation type="journal article" date="2022" name="G3 (Bethesda)">
        <title>Unveiling the complete genome sequence of Alicyclobacillus acidoterrestris DSM 3922T, a taint-producing strain.</title>
        <authorList>
            <person name="Leonardo I.C."/>
            <person name="Barreto Crespo M.T."/>
            <person name="Gaspar F.B."/>
        </authorList>
    </citation>
    <scope>NUCLEOTIDE SEQUENCE [LARGE SCALE GENOMIC DNA]</scope>
    <source>
        <strain evidence="2">DSM 3922</strain>
    </source>
</reference>
<organism evidence="1 2">
    <name type="scientific">Alicyclobacillus acidoterrestris (strain ATCC 49025 / DSM 3922 / CIP 106132 / NCIMB 13137 / GD3B)</name>
    <dbReference type="NCBI Taxonomy" id="1356854"/>
    <lineage>
        <taxon>Bacteria</taxon>
        <taxon>Bacillati</taxon>
        <taxon>Bacillota</taxon>
        <taxon>Bacilli</taxon>
        <taxon>Bacillales</taxon>
        <taxon>Alicyclobacillaceae</taxon>
        <taxon>Alicyclobacillus</taxon>
    </lineage>
</organism>
<dbReference type="RefSeq" id="WP_021296212.1">
    <property type="nucleotide sequence ID" value="NZ_AURB01000125.1"/>
</dbReference>
<proteinExistence type="predicted"/>
<evidence type="ECO:0000313" key="2">
    <source>
        <dbReference type="Proteomes" id="UP000829401"/>
    </source>
</evidence>
<keyword evidence="2" id="KW-1185">Reference proteome</keyword>
<sequence length="151" mass="16993">MNQSIERILWSIAIPGFGQLLNGKYLKGVLFIAFEFVINIHAHLNEVIMLSFLGRPSAAVAVVNFQWLMFYPCVYMYAIWDAYRDAGGKLGPYGYIPFVLPAYLGTVGVIYSPEVKIFGVLLGPMWLPMLLAFVGIGMGIVLRDWLSVRRQ</sequence>